<keyword evidence="2" id="KW-1185">Reference proteome</keyword>
<dbReference type="AlphaFoldDB" id="A0A2R6NXL4"/>
<reference evidence="1 2" key="1">
    <citation type="submission" date="2018-02" db="EMBL/GenBank/DDBJ databases">
        <title>Genome sequence of the basidiomycete white-rot fungus Phlebia centrifuga.</title>
        <authorList>
            <person name="Granchi Z."/>
            <person name="Peng M."/>
            <person name="de Vries R.P."/>
            <person name="Hilden K."/>
            <person name="Makela M.R."/>
            <person name="Grigoriev I."/>
            <person name="Riley R."/>
        </authorList>
    </citation>
    <scope>NUCLEOTIDE SEQUENCE [LARGE SCALE GENOMIC DNA]</scope>
    <source>
        <strain evidence="1 2">FBCC195</strain>
    </source>
</reference>
<gene>
    <name evidence="1" type="ORF">PHLCEN_2v7072</name>
</gene>
<feature type="non-terminal residue" evidence="1">
    <location>
        <position position="72"/>
    </location>
</feature>
<accession>A0A2R6NXL4</accession>
<proteinExistence type="predicted"/>
<dbReference type="EMBL" id="MLYV02000698">
    <property type="protein sequence ID" value="PSR79359.1"/>
    <property type="molecule type" value="Genomic_DNA"/>
</dbReference>
<organism evidence="1 2">
    <name type="scientific">Hermanssonia centrifuga</name>
    <dbReference type="NCBI Taxonomy" id="98765"/>
    <lineage>
        <taxon>Eukaryota</taxon>
        <taxon>Fungi</taxon>
        <taxon>Dikarya</taxon>
        <taxon>Basidiomycota</taxon>
        <taxon>Agaricomycotina</taxon>
        <taxon>Agaricomycetes</taxon>
        <taxon>Polyporales</taxon>
        <taxon>Meruliaceae</taxon>
        <taxon>Hermanssonia</taxon>
    </lineage>
</organism>
<sequence length="72" mass="8118">MATAMPIDLLYLGKILQVPGCMDEDYRKRLRRDLNKAARTDCKERKDKASIVKAQLLTKNPAVSQTALGDRI</sequence>
<evidence type="ECO:0000313" key="2">
    <source>
        <dbReference type="Proteomes" id="UP000186601"/>
    </source>
</evidence>
<evidence type="ECO:0000313" key="1">
    <source>
        <dbReference type="EMBL" id="PSR79359.1"/>
    </source>
</evidence>
<dbReference type="Proteomes" id="UP000186601">
    <property type="component" value="Unassembled WGS sequence"/>
</dbReference>
<protein>
    <submittedName>
        <fullName evidence="1">Uncharacterized protein</fullName>
    </submittedName>
</protein>
<name>A0A2R6NXL4_9APHY</name>
<comment type="caution">
    <text evidence="1">The sequence shown here is derived from an EMBL/GenBank/DDBJ whole genome shotgun (WGS) entry which is preliminary data.</text>
</comment>